<organism evidence="1 2">
    <name type="scientific">Sinorhizobium meliloti CCNWSX0020</name>
    <dbReference type="NCBI Taxonomy" id="1107881"/>
    <lineage>
        <taxon>Bacteria</taxon>
        <taxon>Pseudomonadati</taxon>
        <taxon>Pseudomonadota</taxon>
        <taxon>Alphaproteobacteria</taxon>
        <taxon>Hyphomicrobiales</taxon>
        <taxon>Rhizobiaceae</taxon>
        <taxon>Sinorhizobium/Ensifer group</taxon>
        <taxon>Sinorhizobium</taxon>
    </lineage>
</organism>
<accession>H0G667</accession>
<protein>
    <submittedName>
        <fullName evidence="1">Uncharacterized protein</fullName>
    </submittedName>
</protein>
<sequence>MTEDEIRLEARLTAIEYMIGHTLSRFYFVSGISDEQLDAAEVKGRRALAATTFPGVDPAIADHFSAEIQENVERINGIARDMLTDIREKALRGSE</sequence>
<dbReference type="RefSeq" id="WP_003533372.1">
    <property type="nucleotide sequence ID" value="NZ_AGVV01000065.1"/>
</dbReference>
<reference evidence="1 2" key="1">
    <citation type="journal article" date="2012" name="J. Bacteriol.">
        <title>Draft Genome Sequence of Sinorhizobium meliloti CCNWSX0020, a Nitrogen-Fixing Symbiont with Copper Tolerance Capability Isolated from Lead-Zinc Mine Tailings.</title>
        <authorList>
            <person name="Li Z."/>
            <person name="Ma Z."/>
            <person name="Hao X."/>
            <person name="Wei G."/>
        </authorList>
    </citation>
    <scope>NUCLEOTIDE SEQUENCE [LARGE SCALE GENOMIC DNA]</scope>
    <source>
        <strain evidence="1 2">CCNWSX0020</strain>
    </source>
</reference>
<evidence type="ECO:0000313" key="1">
    <source>
        <dbReference type="EMBL" id="EHK75210.1"/>
    </source>
</evidence>
<dbReference type="Proteomes" id="UP000004038">
    <property type="component" value="Unassembled WGS sequence"/>
</dbReference>
<name>H0G667_RHIML</name>
<evidence type="ECO:0000313" key="2">
    <source>
        <dbReference type="Proteomes" id="UP000004038"/>
    </source>
</evidence>
<dbReference type="AlphaFoldDB" id="H0G667"/>
<dbReference type="EMBL" id="AGVV01000065">
    <property type="protein sequence ID" value="EHK75210.1"/>
    <property type="molecule type" value="Genomic_DNA"/>
</dbReference>
<dbReference type="PATRIC" id="fig|1107881.3.peg.5049"/>
<gene>
    <name evidence="1" type="ORF">SM0020_24920</name>
</gene>
<proteinExistence type="predicted"/>